<evidence type="ECO:0000256" key="7">
    <source>
        <dbReference type="ARBA" id="ARBA00022989"/>
    </source>
</evidence>
<keyword evidence="14" id="KW-1185">Reference proteome</keyword>
<dbReference type="InterPro" id="IPR045315">
    <property type="entry name" value="Mtm1-like"/>
</dbReference>
<evidence type="ECO:0000256" key="10">
    <source>
        <dbReference type="PROSITE-ProRule" id="PRU00282"/>
    </source>
</evidence>
<protein>
    <recommendedName>
        <fullName evidence="15">Mitochondrial carrier protein</fullName>
    </recommendedName>
</protein>
<keyword evidence="8" id="KW-0496">Mitochondrion</keyword>
<dbReference type="Gene3D" id="1.50.40.10">
    <property type="entry name" value="Mitochondrial carrier domain"/>
    <property type="match status" value="1"/>
</dbReference>
<evidence type="ECO:0000256" key="2">
    <source>
        <dbReference type="ARBA" id="ARBA00006375"/>
    </source>
</evidence>
<dbReference type="PANTHER" id="PTHR45760:SF2">
    <property type="entry name" value="FI19922P1-RELATED"/>
    <property type="match status" value="1"/>
</dbReference>
<dbReference type="InterPro" id="IPR018108">
    <property type="entry name" value="MCP_transmembrane"/>
</dbReference>
<evidence type="ECO:0000256" key="4">
    <source>
        <dbReference type="ARBA" id="ARBA00022692"/>
    </source>
</evidence>
<evidence type="ECO:0000256" key="6">
    <source>
        <dbReference type="ARBA" id="ARBA00022792"/>
    </source>
</evidence>
<reference evidence="13 14" key="1">
    <citation type="submission" date="2011-02" db="EMBL/GenBank/DDBJ databases">
        <title>The Genome Sequence of Mortierella verticillata NRRL 6337.</title>
        <authorList>
            <consortium name="The Broad Institute Genome Sequencing Platform"/>
            <person name="Russ C."/>
            <person name="Cuomo C."/>
            <person name="Burger G."/>
            <person name="Gray M.W."/>
            <person name="Holland P.W.H."/>
            <person name="King N."/>
            <person name="Lang F.B.F."/>
            <person name="Roger A.J."/>
            <person name="Ruiz-Trillo I."/>
            <person name="Young S.K."/>
            <person name="Zeng Q."/>
            <person name="Gargeya S."/>
            <person name="Alvarado L."/>
            <person name="Berlin A."/>
            <person name="Chapman S.B."/>
            <person name="Chen Z."/>
            <person name="Freedman E."/>
            <person name="Gellesch M."/>
            <person name="Goldberg J."/>
            <person name="Griggs A."/>
            <person name="Gujja S."/>
            <person name="Heilman E."/>
            <person name="Heiman D."/>
            <person name="Howarth C."/>
            <person name="Mehta T."/>
            <person name="Neiman D."/>
            <person name="Pearson M."/>
            <person name="Roberts A."/>
            <person name="Saif S."/>
            <person name="Shea T."/>
            <person name="Shenoy N."/>
            <person name="Sisk P."/>
            <person name="Stolte C."/>
            <person name="Sykes S."/>
            <person name="White J."/>
            <person name="Yandava C."/>
            <person name="Haas B."/>
            <person name="Nusbaum C."/>
            <person name="Birren B."/>
        </authorList>
    </citation>
    <scope>NUCLEOTIDE SEQUENCE [LARGE SCALE GENOMIC DNA]</scope>
    <source>
        <strain evidence="13 14">NRRL 6337</strain>
    </source>
</reference>
<dbReference type="PANTHER" id="PTHR45760">
    <property type="entry name" value="FI19922P1-RELATED"/>
    <property type="match status" value="1"/>
</dbReference>
<evidence type="ECO:0008006" key="15">
    <source>
        <dbReference type="Google" id="ProtNLM"/>
    </source>
</evidence>
<gene>
    <name evidence="13" type="ORF">MVEG_11073</name>
</gene>
<keyword evidence="5" id="KW-0677">Repeat</keyword>
<comment type="similarity">
    <text evidence="2 11">Belongs to the mitochondrial carrier (TC 2.A.29) family.</text>
</comment>
<evidence type="ECO:0000256" key="3">
    <source>
        <dbReference type="ARBA" id="ARBA00022448"/>
    </source>
</evidence>
<sequence length="581" mass="63151">MPSNTSMNLKTSAAAAFCARLIVHPLDNVKVSIQSYQGVPVGLVPRLEHLLTTLRQQLHVKHRKNPRHQIQYHHQFKQSYSSASTPRHFYQEKISLVRGLYRGVPFALIFQVPGLALFLSTYDATKHALAQTAQATNLHAFQLHDFETHLVSGMIARAAGSIVWAPMGKLQSLAAHPSLGQAQLGLRDAFRLTKQICNSEGIAGMWSGYTKTVATLLPYTMLYFATYEHFKQFARKIVASGSENDDQTSFPEKLEHLMTMFTSSNYGSHSSVELSLQTYMVCITSAVATSSTICQSAIVVRDRLLERQARLAGVSSLASEGSTITATSRRPPILSNLLQTMGSARQEIVSPLASPTRIVSPLSAASAISTSAGASAGFRHHPLMPQFKALMSNTSQVASQAMSGLPWQQAQHATLTTTSSTSGLLPFRTGMKAHLSHSIKAMEYRQIVAPMTHAPSMTHSSMAHFSSHNIISRPLGALTPHTLMNNTMAATSTMTTSSYGHVQATTPMTSHAMITRYDSNDTRMTKHSNGSQLSQQTQAQSKTPGLVRTIARGLGPRIAWTVPGVALTTAGFEVLRHMASS</sequence>
<dbReference type="InterPro" id="IPR023395">
    <property type="entry name" value="MCP_dom_sf"/>
</dbReference>
<evidence type="ECO:0000256" key="1">
    <source>
        <dbReference type="ARBA" id="ARBA00004448"/>
    </source>
</evidence>
<proteinExistence type="inferred from homology"/>
<dbReference type="SUPFAM" id="SSF103506">
    <property type="entry name" value="Mitochondrial carrier"/>
    <property type="match status" value="1"/>
</dbReference>
<dbReference type="EMBL" id="KN042429">
    <property type="protein sequence ID" value="KFH63036.1"/>
    <property type="molecule type" value="Genomic_DNA"/>
</dbReference>
<evidence type="ECO:0000256" key="5">
    <source>
        <dbReference type="ARBA" id="ARBA00022737"/>
    </source>
</evidence>
<dbReference type="GO" id="GO:1990542">
    <property type="term" value="P:mitochondrial transmembrane transport"/>
    <property type="evidence" value="ECO:0007669"/>
    <property type="project" value="InterPro"/>
</dbReference>
<accession>A0A086TM59</accession>
<evidence type="ECO:0000256" key="11">
    <source>
        <dbReference type="RuleBase" id="RU000488"/>
    </source>
</evidence>
<feature type="repeat" description="Solcar" evidence="10">
    <location>
        <begin position="144"/>
        <end position="233"/>
    </location>
</feature>
<name>A0A086TM59_9FUNG</name>
<feature type="region of interest" description="Disordered" evidence="12">
    <location>
        <begin position="523"/>
        <end position="543"/>
    </location>
</feature>
<dbReference type="Pfam" id="PF00153">
    <property type="entry name" value="Mito_carr"/>
    <property type="match status" value="2"/>
</dbReference>
<keyword evidence="9 10" id="KW-0472">Membrane</keyword>
<keyword evidence="3 11" id="KW-0813">Transport</keyword>
<dbReference type="AlphaFoldDB" id="A0A086TM59"/>
<keyword evidence="6" id="KW-0999">Mitochondrion inner membrane</keyword>
<dbReference type="OrthoDB" id="250329at2759"/>
<feature type="compositionally biased region" description="Polar residues" evidence="12">
    <location>
        <begin position="527"/>
        <end position="543"/>
    </location>
</feature>
<evidence type="ECO:0000313" key="14">
    <source>
        <dbReference type="Proteomes" id="UP000243308"/>
    </source>
</evidence>
<evidence type="ECO:0000256" key="8">
    <source>
        <dbReference type="ARBA" id="ARBA00023128"/>
    </source>
</evidence>
<dbReference type="Proteomes" id="UP000243308">
    <property type="component" value="Unassembled WGS sequence"/>
</dbReference>
<organism evidence="13 14">
    <name type="scientific">Podila verticillata NRRL 6337</name>
    <dbReference type="NCBI Taxonomy" id="1069443"/>
    <lineage>
        <taxon>Eukaryota</taxon>
        <taxon>Fungi</taxon>
        <taxon>Fungi incertae sedis</taxon>
        <taxon>Mucoromycota</taxon>
        <taxon>Mortierellomycotina</taxon>
        <taxon>Mortierellomycetes</taxon>
        <taxon>Mortierellales</taxon>
        <taxon>Mortierellaceae</taxon>
        <taxon>Podila</taxon>
    </lineage>
</organism>
<dbReference type="GO" id="GO:0005743">
    <property type="term" value="C:mitochondrial inner membrane"/>
    <property type="evidence" value="ECO:0007669"/>
    <property type="project" value="UniProtKB-SubCell"/>
</dbReference>
<comment type="subcellular location">
    <subcellularLocation>
        <location evidence="1">Mitochondrion inner membrane</location>
        <topology evidence="1">Multi-pass membrane protein</topology>
    </subcellularLocation>
</comment>
<evidence type="ECO:0000256" key="12">
    <source>
        <dbReference type="SAM" id="MobiDB-lite"/>
    </source>
</evidence>
<keyword evidence="4 10" id="KW-0812">Transmembrane</keyword>
<dbReference type="PROSITE" id="PS50920">
    <property type="entry name" value="SOLCAR"/>
    <property type="match status" value="1"/>
</dbReference>
<evidence type="ECO:0000313" key="13">
    <source>
        <dbReference type="EMBL" id="KFH63036.1"/>
    </source>
</evidence>
<evidence type="ECO:0000256" key="9">
    <source>
        <dbReference type="ARBA" id="ARBA00023136"/>
    </source>
</evidence>
<keyword evidence="7" id="KW-1133">Transmembrane helix</keyword>